<dbReference type="Proteomes" id="UP000000332">
    <property type="component" value="Chromosome"/>
</dbReference>
<dbReference type="InParanoid" id="D8IE80"/>
<gene>
    <name evidence="1" type="ordered locus">BP951000_1470</name>
</gene>
<protein>
    <submittedName>
        <fullName evidence="1">Uncharacterized protein</fullName>
    </submittedName>
</protein>
<name>D8IE80_BRAP9</name>
<keyword evidence="2" id="KW-1185">Reference proteome</keyword>
<sequence>MSLSRLMLYYTASFQLPYTIEYETYNDSNITETQQGNKKIKREKQGLWEVETITIDNK</sequence>
<organism evidence="1 2">
    <name type="scientific">Brachyspira pilosicoli (strain ATCC BAA-1826 / 95/1000)</name>
    <dbReference type="NCBI Taxonomy" id="759914"/>
    <lineage>
        <taxon>Bacteria</taxon>
        <taxon>Pseudomonadati</taxon>
        <taxon>Spirochaetota</taxon>
        <taxon>Spirochaetia</taxon>
        <taxon>Brachyspirales</taxon>
        <taxon>Brachyspiraceae</taxon>
        <taxon>Brachyspira</taxon>
    </lineage>
</organism>
<evidence type="ECO:0000313" key="2">
    <source>
        <dbReference type="Proteomes" id="UP000000332"/>
    </source>
</evidence>
<dbReference type="HOGENOM" id="CLU_2987630_0_0_12"/>
<evidence type="ECO:0000313" key="1">
    <source>
        <dbReference type="EMBL" id="ADK31453.1"/>
    </source>
</evidence>
<dbReference type="KEGG" id="bpo:BP951000_1470"/>
<dbReference type="AlphaFoldDB" id="D8IE80"/>
<reference evidence="1 2" key="1">
    <citation type="journal article" date="2010" name="PLoS ONE">
        <title>The complete genome sequence of the pathogenic intestinal spirochete Brachyspira pilosicoli and comparison with other Brachyspira genomes.</title>
        <authorList>
            <person name="Wanchanthuek P."/>
            <person name="Bellgard M.I."/>
            <person name="La T."/>
            <person name="Ryan K."/>
            <person name="Moolhuijzen P."/>
            <person name="Chapman B."/>
            <person name="Black M."/>
            <person name="Schibeci D."/>
            <person name="Hunter A."/>
            <person name="Barrero R."/>
            <person name="Phillips N.D."/>
            <person name="Hampson D.J."/>
        </authorList>
    </citation>
    <scope>NUCLEOTIDE SEQUENCE [LARGE SCALE GENOMIC DNA]</scope>
    <source>
        <strain evidence="2">ATCC BAA-1826 / 95/1000</strain>
    </source>
</reference>
<accession>D8IE80</accession>
<proteinExistence type="predicted"/>
<dbReference type="EMBL" id="CP002025">
    <property type="protein sequence ID" value="ADK31453.1"/>
    <property type="molecule type" value="Genomic_DNA"/>
</dbReference>
<dbReference type="STRING" id="759914.BP951000_1470"/>